<feature type="domain" description="Prephenate/arogenate dehydrogenase" evidence="3">
    <location>
        <begin position="93"/>
        <end position="345"/>
    </location>
</feature>
<reference evidence="5" key="1">
    <citation type="journal article" date="2014" name="Int. J. Syst. Evol. Microbiol.">
        <title>Complete genome sequence of Corynebacterium casei LMG S-19264T (=DSM 44701T), isolated from a smear-ripened cheese.</title>
        <authorList>
            <consortium name="US DOE Joint Genome Institute (JGI-PGF)"/>
            <person name="Walter F."/>
            <person name="Albersmeier A."/>
            <person name="Kalinowski J."/>
            <person name="Ruckert C."/>
        </authorList>
    </citation>
    <scope>NUCLEOTIDE SEQUENCE</scope>
    <source>
        <strain evidence="5">JCM 31740</strain>
    </source>
</reference>
<dbReference type="PROSITE" id="PS51176">
    <property type="entry name" value="PDH_ADH"/>
    <property type="match status" value="1"/>
</dbReference>
<keyword evidence="1" id="KW-0560">Oxidoreductase</keyword>
<dbReference type="GeneID" id="38665744"/>
<feature type="domain" description="Chorismate mutase" evidence="2">
    <location>
        <begin position="1"/>
        <end position="89"/>
    </location>
</feature>
<evidence type="ECO:0000313" key="6">
    <source>
        <dbReference type="Proteomes" id="UP000276741"/>
    </source>
</evidence>
<dbReference type="Gene3D" id="1.20.59.10">
    <property type="entry name" value="Chorismate mutase"/>
    <property type="match status" value="1"/>
</dbReference>
<sequence>MDEVERIRREIDRIDEQLITLLSRRFSLSREMGKVKSELGVGIKDETREGKVWERWLSLAKTHQVPEGFLKDVFERLMSFSRSMQLAVTANRRKVVVFGYGGMARTLSSLMSKAGHAVSITGADLVKAERLASEFGLVSMNWKEAVSWGEYVILAVTPNALGSDIVRSLLKASGEKVVMDIFSSKTKTFSIMEEIAKANNFAYVSTHPLFGPHLYPVGERIVIIPSSTSGSVLNDVCEFWSGVGLTPVVSSVDEHERAMAIVQVLTHFFLLGFIRALPVVSSELKVEPQRFSTVSFKEMLQIANRVESLKDVIMEIQYSNPHASQVRSMAIKELRAAASELEGVT</sequence>
<keyword evidence="6" id="KW-1185">Reference proteome</keyword>
<dbReference type="GO" id="GO:0004665">
    <property type="term" value="F:prephenate dehydrogenase (NADP+) activity"/>
    <property type="evidence" value="ECO:0007669"/>
    <property type="project" value="InterPro"/>
</dbReference>
<dbReference type="OrthoDB" id="34329at2157"/>
<name>A0A348B105_9CREN</name>
<dbReference type="InterPro" id="IPR050812">
    <property type="entry name" value="Preph/Arog_dehydrog"/>
</dbReference>
<dbReference type="SUPFAM" id="SSF48600">
    <property type="entry name" value="Chorismate mutase II"/>
    <property type="match status" value="1"/>
</dbReference>
<evidence type="ECO:0000313" key="4">
    <source>
        <dbReference type="EMBL" id="BBD71857.1"/>
    </source>
</evidence>
<reference evidence="4" key="3">
    <citation type="journal article" date="2019" name="BMC Res. Notes">
        <title>Complete genome sequence of the Sulfodiicoccus acidiphilus strain HS-1T, the first crenarchaeon that lacks polB3, isolated from an acidic hot spring in Ohwaku-dani, Hakone, Japan.</title>
        <authorList>
            <person name="Sakai H.D."/>
            <person name="Kurosawa N."/>
        </authorList>
    </citation>
    <scope>NUCLEOTIDE SEQUENCE</scope>
    <source>
        <strain evidence="4">HS-1</strain>
    </source>
</reference>
<dbReference type="Pfam" id="PF01817">
    <property type="entry name" value="CM_2"/>
    <property type="match status" value="1"/>
</dbReference>
<dbReference type="EMBL" id="BMQS01000022">
    <property type="protein sequence ID" value="GGU02481.1"/>
    <property type="molecule type" value="Genomic_DNA"/>
</dbReference>
<dbReference type="InterPro" id="IPR036291">
    <property type="entry name" value="NAD(P)-bd_dom_sf"/>
</dbReference>
<protein>
    <submittedName>
        <fullName evidence="4">Chorismate mutase</fullName>
    </submittedName>
</protein>
<proteinExistence type="predicted"/>
<evidence type="ECO:0000259" key="3">
    <source>
        <dbReference type="PROSITE" id="PS51176"/>
    </source>
</evidence>
<dbReference type="InterPro" id="IPR010950">
    <property type="entry name" value="Chorismate_mutase_arc"/>
</dbReference>
<dbReference type="Pfam" id="PF02153">
    <property type="entry name" value="PDH_N"/>
    <property type="match status" value="1"/>
</dbReference>
<dbReference type="InterPro" id="IPR036979">
    <property type="entry name" value="CM_dom_sf"/>
</dbReference>
<dbReference type="Proteomes" id="UP000276741">
    <property type="component" value="Chromosome"/>
</dbReference>
<dbReference type="GO" id="GO:0046417">
    <property type="term" value="P:chorismate metabolic process"/>
    <property type="evidence" value="ECO:0007669"/>
    <property type="project" value="InterPro"/>
</dbReference>
<accession>A0A348B105</accession>
<dbReference type="GO" id="GO:0008977">
    <property type="term" value="F:prephenate dehydrogenase (NAD+) activity"/>
    <property type="evidence" value="ECO:0007669"/>
    <property type="project" value="InterPro"/>
</dbReference>
<dbReference type="SUPFAM" id="SSF51735">
    <property type="entry name" value="NAD(P)-binding Rossmann-fold domains"/>
    <property type="match status" value="1"/>
</dbReference>
<dbReference type="Proteomes" id="UP000616143">
    <property type="component" value="Unassembled WGS sequence"/>
</dbReference>
<dbReference type="GO" id="GO:0070403">
    <property type="term" value="F:NAD+ binding"/>
    <property type="evidence" value="ECO:0007669"/>
    <property type="project" value="InterPro"/>
</dbReference>
<dbReference type="PANTHER" id="PTHR21363">
    <property type="entry name" value="PREPHENATE DEHYDROGENASE"/>
    <property type="match status" value="1"/>
</dbReference>
<dbReference type="Gene3D" id="1.10.3660.10">
    <property type="entry name" value="6-phosphogluconate dehydrogenase C-terminal like domain"/>
    <property type="match status" value="1"/>
</dbReference>
<dbReference type="Gene3D" id="3.40.50.720">
    <property type="entry name" value="NAD(P)-binding Rossmann-like Domain"/>
    <property type="match status" value="1"/>
</dbReference>
<dbReference type="SUPFAM" id="SSF48179">
    <property type="entry name" value="6-phosphogluconate dehydrogenase C-terminal domain-like"/>
    <property type="match status" value="1"/>
</dbReference>
<dbReference type="InterPro" id="IPR002701">
    <property type="entry name" value="CM_II_prokaryot"/>
</dbReference>
<evidence type="ECO:0000259" key="2">
    <source>
        <dbReference type="PROSITE" id="PS51168"/>
    </source>
</evidence>
<dbReference type="GO" id="GO:0006571">
    <property type="term" value="P:tyrosine biosynthetic process"/>
    <property type="evidence" value="ECO:0007669"/>
    <property type="project" value="InterPro"/>
</dbReference>
<reference evidence="6" key="2">
    <citation type="submission" date="2018-04" db="EMBL/GenBank/DDBJ databases">
        <title>Complete genome sequence of Sulfodiicoccus acidiphilus strain HS-1.</title>
        <authorList>
            <person name="Sakai H.D."/>
            <person name="Kurosawa N."/>
        </authorList>
    </citation>
    <scope>NUCLEOTIDE SEQUENCE [LARGE SCALE GENOMIC DNA]</scope>
    <source>
        <strain evidence="6">HS-1</strain>
    </source>
</reference>
<dbReference type="RefSeq" id="WP_126449167.1">
    <property type="nucleotide sequence ID" value="NZ_AP018553.1"/>
</dbReference>
<dbReference type="NCBIfam" id="TIGR01791">
    <property type="entry name" value="CM_archaeal"/>
    <property type="match status" value="1"/>
</dbReference>
<dbReference type="PANTHER" id="PTHR21363:SF0">
    <property type="entry name" value="PREPHENATE DEHYDROGENASE [NADP(+)]"/>
    <property type="match status" value="1"/>
</dbReference>
<dbReference type="InterPro" id="IPR008927">
    <property type="entry name" value="6-PGluconate_DH-like_C_sf"/>
</dbReference>
<dbReference type="SMART" id="SM00830">
    <property type="entry name" value="CM_2"/>
    <property type="match status" value="1"/>
</dbReference>
<dbReference type="AlphaFoldDB" id="A0A348B105"/>
<dbReference type="InterPro" id="IPR046826">
    <property type="entry name" value="PDH_N"/>
</dbReference>
<evidence type="ECO:0000256" key="1">
    <source>
        <dbReference type="ARBA" id="ARBA00023002"/>
    </source>
</evidence>
<dbReference type="InterPro" id="IPR003099">
    <property type="entry name" value="Prephen_DH"/>
</dbReference>
<dbReference type="InterPro" id="IPR036263">
    <property type="entry name" value="Chorismate_II_sf"/>
</dbReference>
<dbReference type="GO" id="GO:0004106">
    <property type="term" value="F:chorismate mutase activity"/>
    <property type="evidence" value="ECO:0007669"/>
    <property type="project" value="InterPro"/>
</dbReference>
<organism evidence="4 6">
    <name type="scientific">Sulfodiicoccus acidiphilus</name>
    <dbReference type="NCBI Taxonomy" id="1670455"/>
    <lineage>
        <taxon>Archaea</taxon>
        <taxon>Thermoproteota</taxon>
        <taxon>Thermoprotei</taxon>
        <taxon>Sulfolobales</taxon>
        <taxon>Sulfolobaceae</taxon>
        <taxon>Sulfodiicoccus</taxon>
    </lineage>
</organism>
<dbReference type="KEGG" id="sacd:HS1genome_0246"/>
<evidence type="ECO:0000313" key="5">
    <source>
        <dbReference type="EMBL" id="GGU02481.1"/>
    </source>
</evidence>
<reference evidence="5" key="4">
    <citation type="submission" date="2020-09" db="EMBL/GenBank/DDBJ databases">
        <authorList>
            <person name="Sun Q."/>
            <person name="Ohkuma M."/>
        </authorList>
    </citation>
    <scope>NUCLEOTIDE SEQUENCE</scope>
    <source>
        <strain evidence="5">JCM 31740</strain>
    </source>
</reference>
<gene>
    <name evidence="5" type="ORF">GCM10007116_19470</name>
    <name evidence="4" type="ORF">HS1genome_0246</name>
</gene>
<dbReference type="EMBL" id="AP018553">
    <property type="protein sequence ID" value="BBD71857.1"/>
    <property type="molecule type" value="Genomic_DNA"/>
</dbReference>
<dbReference type="PROSITE" id="PS51168">
    <property type="entry name" value="CHORISMATE_MUT_2"/>
    <property type="match status" value="1"/>
</dbReference>